<evidence type="ECO:0000256" key="1">
    <source>
        <dbReference type="ARBA" id="ARBA00004651"/>
    </source>
</evidence>
<keyword evidence="7 17" id="KW-0547">Nucleotide-binding</keyword>
<keyword evidence="3" id="KW-1003">Cell membrane</keyword>
<feature type="binding site" evidence="16">
    <location>
        <begin position="43"/>
        <end position="46"/>
    </location>
    <ligand>
        <name>substrate</name>
    </ligand>
</feature>
<evidence type="ECO:0000256" key="12">
    <source>
        <dbReference type="ARBA" id="ARBA00023136"/>
    </source>
</evidence>
<dbReference type="CDD" id="cd14265">
    <property type="entry name" value="UDPK_IM_like"/>
    <property type="match status" value="1"/>
</dbReference>
<keyword evidence="18" id="KW-0460">Magnesium</keyword>
<dbReference type="EMBL" id="CP061336">
    <property type="protein sequence ID" value="QNU65664.1"/>
    <property type="molecule type" value="Genomic_DNA"/>
</dbReference>
<evidence type="ECO:0000256" key="9">
    <source>
        <dbReference type="ARBA" id="ARBA00022840"/>
    </source>
</evidence>
<keyword evidence="4" id="KW-0444">Lipid biosynthesis</keyword>
<keyword evidence="13" id="KW-0594">Phospholipid biosynthesis</keyword>
<evidence type="ECO:0000256" key="5">
    <source>
        <dbReference type="ARBA" id="ARBA00022679"/>
    </source>
</evidence>
<evidence type="ECO:0000256" key="17">
    <source>
        <dbReference type="PIRSR" id="PIRSR600829-3"/>
    </source>
</evidence>
<dbReference type="GO" id="GO:0005524">
    <property type="term" value="F:ATP binding"/>
    <property type="evidence" value="ECO:0007669"/>
    <property type="project" value="UniProtKB-KW"/>
</dbReference>
<evidence type="ECO:0000256" key="6">
    <source>
        <dbReference type="ARBA" id="ARBA00022692"/>
    </source>
</evidence>
<dbReference type="GO" id="GO:0046872">
    <property type="term" value="F:metal ion binding"/>
    <property type="evidence" value="ECO:0007669"/>
    <property type="project" value="UniProtKB-KW"/>
</dbReference>
<evidence type="ECO:0000256" key="7">
    <source>
        <dbReference type="ARBA" id="ARBA00022741"/>
    </source>
</evidence>
<comment type="cofactor">
    <cofactor evidence="18">
        <name>Mg(2+)</name>
        <dbReference type="ChEBI" id="CHEBI:18420"/>
    </cofactor>
    <text evidence="18">Mn(2+), Zn(2+), Cd(2+) and Co(2+) support activity to lesser extents.</text>
</comment>
<accession>A0A4U7JAN2</accession>
<evidence type="ECO:0000256" key="14">
    <source>
        <dbReference type="ARBA" id="ARBA00023264"/>
    </source>
</evidence>
<feature type="binding site" evidence="17">
    <location>
        <position position="72"/>
    </location>
    <ligand>
        <name>ATP</name>
        <dbReference type="ChEBI" id="CHEBI:30616"/>
    </ligand>
</feature>
<keyword evidence="10" id="KW-1133">Transmembrane helix</keyword>
<keyword evidence="14" id="KW-1208">Phospholipid metabolism</keyword>
<evidence type="ECO:0000256" key="16">
    <source>
        <dbReference type="PIRSR" id="PIRSR600829-2"/>
    </source>
</evidence>
<evidence type="ECO:0000256" key="2">
    <source>
        <dbReference type="ARBA" id="ARBA00005967"/>
    </source>
</evidence>
<evidence type="ECO:0000256" key="15">
    <source>
        <dbReference type="PIRSR" id="PIRSR600829-1"/>
    </source>
</evidence>
<keyword evidence="9 17" id="KW-0067">ATP-binding</keyword>
<dbReference type="KEGG" id="rher:EHE19_012100"/>
<keyword evidence="20" id="KW-1185">Reference proteome</keyword>
<evidence type="ECO:0000256" key="3">
    <source>
        <dbReference type="ARBA" id="ARBA00022475"/>
    </source>
</evidence>
<name>A0A4U7JAN2_9FIRM</name>
<keyword evidence="6" id="KW-0812">Transmembrane</keyword>
<feature type="binding site" evidence="16">
    <location>
        <position position="65"/>
    </location>
    <ligand>
        <name>substrate</name>
    </ligand>
</feature>
<comment type="similarity">
    <text evidence="2">Belongs to the bacterial diacylglycerol kinase family.</text>
</comment>
<dbReference type="InterPro" id="IPR033717">
    <property type="entry name" value="UDPK"/>
</dbReference>
<evidence type="ECO:0000256" key="4">
    <source>
        <dbReference type="ARBA" id="ARBA00022516"/>
    </source>
</evidence>
<keyword evidence="11" id="KW-0443">Lipid metabolism</keyword>
<dbReference type="Gene3D" id="1.10.287.3610">
    <property type="match status" value="1"/>
</dbReference>
<dbReference type="Proteomes" id="UP000306409">
    <property type="component" value="Chromosome"/>
</dbReference>
<feature type="binding site" evidence="18">
    <location>
        <position position="72"/>
    </location>
    <ligand>
        <name>a divalent metal cation</name>
        <dbReference type="ChEBI" id="CHEBI:60240"/>
    </ligand>
</feature>
<dbReference type="OrthoDB" id="9789934at2"/>
<reference evidence="19 20" key="1">
    <citation type="submission" date="2020-09" db="EMBL/GenBank/DDBJ databases">
        <title>Characterization and genome sequencing of Ruminiclostridium sp. nov. MA18.</title>
        <authorList>
            <person name="Rettenmaier R."/>
            <person name="Kowollik M.-L."/>
            <person name="Liebl W."/>
            <person name="Zverlov V."/>
        </authorList>
    </citation>
    <scope>NUCLEOTIDE SEQUENCE [LARGE SCALE GENOMIC DNA]</scope>
    <source>
        <strain evidence="19 20">MA18</strain>
    </source>
</reference>
<keyword evidence="18" id="KW-0479">Metal-binding</keyword>
<keyword evidence="12" id="KW-0472">Membrane</keyword>
<evidence type="ECO:0000256" key="8">
    <source>
        <dbReference type="ARBA" id="ARBA00022777"/>
    </source>
</evidence>
<dbReference type="Pfam" id="PF01219">
    <property type="entry name" value="DAGK_prokar"/>
    <property type="match status" value="1"/>
</dbReference>
<dbReference type="GO" id="GO:0008654">
    <property type="term" value="P:phospholipid biosynthetic process"/>
    <property type="evidence" value="ECO:0007669"/>
    <property type="project" value="UniProtKB-KW"/>
</dbReference>
<dbReference type="PANTHER" id="PTHR34299:SF1">
    <property type="entry name" value="DIACYLGLYCEROL KINASE"/>
    <property type="match status" value="1"/>
</dbReference>
<keyword evidence="5" id="KW-0808">Transferase</keyword>
<proteinExistence type="inferred from homology"/>
<dbReference type="AlphaFoldDB" id="A0A4U7JAN2"/>
<comment type="subcellular location">
    <subcellularLocation>
        <location evidence="1">Cell membrane</location>
        <topology evidence="1">Multi-pass membrane protein</topology>
    </subcellularLocation>
</comment>
<evidence type="ECO:0000313" key="19">
    <source>
        <dbReference type="EMBL" id="QNU65664.1"/>
    </source>
</evidence>
<dbReference type="RefSeq" id="WP_137698584.1">
    <property type="nucleotide sequence ID" value="NZ_CP061336.1"/>
</dbReference>
<evidence type="ECO:0000256" key="11">
    <source>
        <dbReference type="ARBA" id="ARBA00023098"/>
    </source>
</evidence>
<dbReference type="InterPro" id="IPR036945">
    <property type="entry name" value="DAGK_sf"/>
</dbReference>
<dbReference type="PANTHER" id="PTHR34299">
    <property type="entry name" value="DIACYLGLYCEROL KINASE"/>
    <property type="match status" value="1"/>
</dbReference>
<dbReference type="GO" id="GO:0016301">
    <property type="term" value="F:kinase activity"/>
    <property type="evidence" value="ECO:0007669"/>
    <property type="project" value="UniProtKB-KW"/>
</dbReference>
<evidence type="ECO:0000256" key="10">
    <source>
        <dbReference type="ARBA" id="ARBA00022989"/>
    </source>
</evidence>
<protein>
    <submittedName>
        <fullName evidence="19">Diacylglycerol kinase family protein</fullName>
    </submittedName>
</protein>
<dbReference type="GO" id="GO:0005886">
    <property type="term" value="C:plasma membrane"/>
    <property type="evidence" value="ECO:0007669"/>
    <property type="project" value="UniProtKB-SubCell"/>
</dbReference>
<evidence type="ECO:0000256" key="18">
    <source>
        <dbReference type="PIRSR" id="PIRSR600829-4"/>
    </source>
</evidence>
<dbReference type="InterPro" id="IPR000829">
    <property type="entry name" value="DAGK"/>
</dbReference>
<feature type="binding site" evidence="18">
    <location>
        <position position="24"/>
    </location>
    <ligand>
        <name>a divalent metal cation</name>
        <dbReference type="ChEBI" id="CHEBI:60240"/>
    </ligand>
</feature>
<feature type="active site" description="Proton acceptor" evidence="15">
    <location>
        <position position="65"/>
    </location>
</feature>
<feature type="binding site" evidence="17">
    <location>
        <begin position="90"/>
        <end position="91"/>
    </location>
    <ligand>
        <name>ATP</name>
        <dbReference type="ChEBI" id="CHEBI:30616"/>
    </ligand>
</feature>
<feature type="binding site" evidence="17">
    <location>
        <position position="24"/>
    </location>
    <ligand>
        <name>ATP</name>
        <dbReference type="ChEBI" id="CHEBI:30616"/>
    </ligand>
</feature>
<keyword evidence="8 19" id="KW-0418">Kinase</keyword>
<gene>
    <name evidence="19" type="ORF">EHE19_012100</name>
</gene>
<evidence type="ECO:0000256" key="13">
    <source>
        <dbReference type="ARBA" id="ARBA00023209"/>
    </source>
</evidence>
<sequence>MKNKNLIESFLNASRGVLYTIVKERNMKIHLAMSFFVLLLAIWLGVSKVEFAILCLTVAIVLCFELINTAMEVVVDFIVDVYHPKAKIIKDVSAGAVFVSAFFSIIIGVVIMGDKLMLRLIDYIGK</sequence>
<organism evidence="19 20">
    <name type="scientific">Ruminiclostridium herbifermentans</name>
    <dbReference type="NCBI Taxonomy" id="2488810"/>
    <lineage>
        <taxon>Bacteria</taxon>
        <taxon>Bacillati</taxon>
        <taxon>Bacillota</taxon>
        <taxon>Clostridia</taxon>
        <taxon>Eubacteriales</taxon>
        <taxon>Oscillospiraceae</taxon>
        <taxon>Ruminiclostridium</taxon>
    </lineage>
</organism>
<evidence type="ECO:0000313" key="20">
    <source>
        <dbReference type="Proteomes" id="UP000306409"/>
    </source>
</evidence>